<keyword evidence="2" id="KW-1185">Reference proteome</keyword>
<accession>A0A433X2M8</accession>
<reference evidence="1 2" key="1">
    <citation type="journal article" date="2016" name="Int. J. Syst. Evol. Microbiol.">
        <title>Arsenicitalea aurantiaca gen. nov., sp. nov., a new member of the family Hyphomicrobiaceae, isolated from high-arsenic sediment.</title>
        <authorList>
            <person name="Mu Y."/>
            <person name="Zhou L."/>
            <person name="Zeng X.C."/>
            <person name="Liu L."/>
            <person name="Pan Y."/>
            <person name="Chen X."/>
            <person name="Wang J."/>
            <person name="Li S."/>
            <person name="Li W.J."/>
            <person name="Wang Y."/>
        </authorList>
    </citation>
    <scope>NUCLEOTIDE SEQUENCE [LARGE SCALE GENOMIC DNA]</scope>
    <source>
        <strain evidence="1 2">42-50</strain>
    </source>
</reference>
<dbReference type="AlphaFoldDB" id="A0A433X2M8"/>
<name>A0A433X2M8_9HYPH</name>
<dbReference type="PANTHER" id="PTHR35145">
    <property type="entry name" value="CYTOPLASMIC PROTEIN-RELATED"/>
    <property type="match status" value="1"/>
</dbReference>
<comment type="caution">
    <text evidence="1">The sequence shown here is derived from an EMBL/GenBank/DDBJ whole genome shotgun (WGS) entry which is preliminary data.</text>
</comment>
<proteinExistence type="predicted"/>
<evidence type="ECO:0000313" key="2">
    <source>
        <dbReference type="Proteomes" id="UP000281547"/>
    </source>
</evidence>
<protein>
    <submittedName>
        <fullName evidence="1">MmcQ/YjbR family DNA-binding protein</fullName>
    </submittedName>
</protein>
<dbReference type="Gene3D" id="3.90.1150.30">
    <property type="match status" value="1"/>
</dbReference>
<keyword evidence="1" id="KW-0238">DNA-binding</keyword>
<dbReference type="InterPro" id="IPR038056">
    <property type="entry name" value="YjbR-like_sf"/>
</dbReference>
<evidence type="ECO:0000313" key="1">
    <source>
        <dbReference type="EMBL" id="RUT28338.1"/>
    </source>
</evidence>
<dbReference type="Proteomes" id="UP000281547">
    <property type="component" value="Unassembled WGS sequence"/>
</dbReference>
<dbReference type="PANTHER" id="PTHR35145:SF1">
    <property type="entry name" value="CYTOPLASMIC PROTEIN"/>
    <property type="match status" value="1"/>
</dbReference>
<dbReference type="OrthoDB" id="9804614at2"/>
<sequence length="120" mass="13035">MSLFARAGFEAFIATLPAARIVHQWRDDSVAKLGPRVFALLDAGGGEIWFKASEMSFALLSELDGVRPAPYFARAGWVAVAPDAPIEEEALRAYLGEAHRLVASRLTRKLRSELGLALAP</sequence>
<dbReference type="EMBL" id="RZNJ01000008">
    <property type="protein sequence ID" value="RUT28338.1"/>
    <property type="molecule type" value="Genomic_DNA"/>
</dbReference>
<dbReference type="GO" id="GO:0003677">
    <property type="term" value="F:DNA binding"/>
    <property type="evidence" value="ECO:0007669"/>
    <property type="project" value="UniProtKB-KW"/>
</dbReference>
<dbReference type="SUPFAM" id="SSF142906">
    <property type="entry name" value="YjbR-like"/>
    <property type="match status" value="1"/>
</dbReference>
<dbReference type="InterPro" id="IPR058532">
    <property type="entry name" value="YjbR/MT2646/Rv2570-like"/>
</dbReference>
<dbReference type="Pfam" id="PF04237">
    <property type="entry name" value="YjbR"/>
    <property type="match status" value="1"/>
</dbReference>
<dbReference type="RefSeq" id="WP_127189863.1">
    <property type="nucleotide sequence ID" value="NZ_RZNJ01000008.1"/>
</dbReference>
<dbReference type="InterPro" id="IPR007351">
    <property type="entry name" value="YjbR"/>
</dbReference>
<gene>
    <name evidence="1" type="ORF">EMQ25_17290</name>
</gene>
<organism evidence="1 2">
    <name type="scientific">Arsenicitalea aurantiaca</name>
    <dbReference type="NCBI Taxonomy" id="1783274"/>
    <lineage>
        <taxon>Bacteria</taxon>
        <taxon>Pseudomonadati</taxon>
        <taxon>Pseudomonadota</taxon>
        <taxon>Alphaproteobacteria</taxon>
        <taxon>Hyphomicrobiales</taxon>
        <taxon>Devosiaceae</taxon>
        <taxon>Arsenicitalea</taxon>
    </lineage>
</organism>